<evidence type="ECO:0000256" key="2">
    <source>
        <dbReference type="ARBA" id="ARBA00022448"/>
    </source>
</evidence>
<dbReference type="EMBL" id="CM002803">
    <property type="protein sequence ID" value="KEI68534.1"/>
    <property type="molecule type" value="Genomic_DNA"/>
</dbReference>
<dbReference type="HOGENOM" id="CLU_007587_6_0_3"/>
<dbReference type="PANTHER" id="PTHR11384">
    <property type="entry name" value="ATP-BINDING CASSETTE, SUB-FAMILY D MEMBER"/>
    <property type="match status" value="1"/>
</dbReference>
<keyword evidence="11" id="KW-0378">Hydrolase</keyword>
<keyword evidence="7 8" id="KW-0472">Membrane</keyword>
<evidence type="ECO:0000256" key="4">
    <source>
        <dbReference type="ARBA" id="ARBA00022741"/>
    </source>
</evidence>
<accession>A0A073CJQ5</accession>
<name>A0A073CJQ5_PLAA1</name>
<dbReference type="SUPFAM" id="SSF90123">
    <property type="entry name" value="ABC transporter transmembrane region"/>
    <property type="match status" value="1"/>
</dbReference>
<dbReference type="STRING" id="388467.A19Y_3800"/>
<dbReference type="InterPro" id="IPR003593">
    <property type="entry name" value="AAA+_ATPase"/>
</dbReference>
<dbReference type="GO" id="GO:0016887">
    <property type="term" value="F:ATP hydrolysis activity"/>
    <property type="evidence" value="ECO:0007669"/>
    <property type="project" value="InterPro"/>
</dbReference>
<dbReference type="PROSITE" id="PS50893">
    <property type="entry name" value="ABC_TRANSPORTER_2"/>
    <property type="match status" value="1"/>
</dbReference>
<feature type="transmembrane region" description="Helical" evidence="8">
    <location>
        <begin position="88"/>
        <end position="109"/>
    </location>
</feature>
<feature type="transmembrane region" description="Helical" evidence="8">
    <location>
        <begin position="121"/>
        <end position="143"/>
    </location>
</feature>
<dbReference type="Proteomes" id="UP000027395">
    <property type="component" value="Chromosome"/>
</dbReference>
<dbReference type="InterPro" id="IPR036640">
    <property type="entry name" value="ABC1_TM_sf"/>
</dbReference>
<dbReference type="PROSITE" id="PS00211">
    <property type="entry name" value="ABC_TRANSPORTER_1"/>
    <property type="match status" value="1"/>
</dbReference>
<keyword evidence="3 8" id="KW-0812">Transmembrane</keyword>
<evidence type="ECO:0000256" key="3">
    <source>
        <dbReference type="ARBA" id="ARBA00022692"/>
    </source>
</evidence>
<evidence type="ECO:0000256" key="7">
    <source>
        <dbReference type="ARBA" id="ARBA00023136"/>
    </source>
</evidence>
<dbReference type="AlphaFoldDB" id="A0A073CJQ5"/>
<dbReference type="InterPro" id="IPR050835">
    <property type="entry name" value="ABC_transporter_sub-D"/>
</dbReference>
<evidence type="ECO:0000256" key="8">
    <source>
        <dbReference type="SAM" id="Phobius"/>
    </source>
</evidence>
<feature type="transmembrane region" description="Helical" evidence="8">
    <location>
        <begin position="266"/>
        <end position="287"/>
    </location>
</feature>
<dbReference type="InterPro" id="IPR003439">
    <property type="entry name" value="ABC_transporter-like_ATP-bd"/>
</dbReference>
<organism evidence="11 12">
    <name type="scientific">Planktothrix agardhii (strain NIVA-CYA 126/8)</name>
    <dbReference type="NCBI Taxonomy" id="388467"/>
    <lineage>
        <taxon>Bacteria</taxon>
        <taxon>Bacillati</taxon>
        <taxon>Cyanobacteriota</taxon>
        <taxon>Cyanophyceae</taxon>
        <taxon>Oscillatoriophycideae</taxon>
        <taxon>Oscillatoriales</taxon>
        <taxon>Microcoleaceae</taxon>
        <taxon>Planktothrix</taxon>
    </lineage>
</organism>
<comment type="subcellular location">
    <subcellularLocation>
        <location evidence="1">Cell membrane</location>
        <topology evidence="1">Multi-pass membrane protein</topology>
    </subcellularLocation>
</comment>
<dbReference type="PATRIC" id="fig|388467.6.peg.3745"/>
<sequence>MLNVMENMNKFDTQLWQRFLRIAQPFFYPVEPGSSKIFISLLLLLLIFLAATVFVLVSIVTVISQSIFSEFFNSIAPGLYELIESIIYSRYIIIVILMLIVPIGTFLVYRNQIKTRWQPWVFLSVLLFLSLSVSGLNVIISYVGNFFSTALAERNQDNFWRFLYVYASVFVVGTPIIVIYAYTRDRLGNYWRKWLTDRFLDQYLSQRAFYQIESENKLDNPDQRITDDIKAFTITSLRFLLIILSSIIDVISFTGILWSISKSLSVFLLIYASVGTIITVFIGQRLIPLNFNQLKREADFRYGLIHVRDNAESIAFYQGEEQELIQVKERFFKAFKNFNLLIGWQRNVDYFTTSYGYAVVIIPSLILAPIYFAETIKYGDITQASFAFSQVLKAFSIVVSQIEILSAFAAGINRLSTFSEFLDSPKSMEEGQTQIDIKVDDSLALEHVTVNTPNYQQILVKDLSLSLPEGQGLLIMGQSGVGKSSLLRTIAGLWTSGTGRLIRPELSSMLFLPQRPYMILGTLRQQLLYPNSNQEVSEQELYQVLKLVNLADLPERVHGFDTELDWANVLSVGEQQRLAFARLLISKPRYAILDEATSALDLKNEELLYQKLHETGTTYISVGHRISLLRYHDNVLELMGDQKWRLVSSEEYRAEMI</sequence>
<dbReference type="InterPro" id="IPR025662">
    <property type="entry name" value="Sigma_54_int_dom_ATP-bd_1"/>
</dbReference>
<dbReference type="InterPro" id="IPR027417">
    <property type="entry name" value="P-loop_NTPase"/>
</dbReference>
<keyword evidence="5 11" id="KW-0067">ATP-binding</keyword>
<evidence type="ECO:0000259" key="10">
    <source>
        <dbReference type="PROSITE" id="PS50929"/>
    </source>
</evidence>
<dbReference type="Gene3D" id="1.20.1560.10">
    <property type="entry name" value="ABC transporter type 1, transmembrane domain"/>
    <property type="match status" value="1"/>
</dbReference>
<dbReference type="InterPro" id="IPR017871">
    <property type="entry name" value="ABC_transporter-like_CS"/>
</dbReference>
<evidence type="ECO:0000256" key="1">
    <source>
        <dbReference type="ARBA" id="ARBA00004651"/>
    </source>
</evidence>
<feature type="transmembrane region" description="Helical" evidence="8">
    <location>
        <begin position="163"/>
        <end position="183"/>
    </location>
</feature>
<dbReference type="PROSITE" id="PS50929">
    <property type="entry name" value="ABC_TM1F"/>
    <property type="match status" value="1"/>
</dbReference>
<feature type="transmembrane region" description="Helical" evidence="8">
    <location>
        <begin position="41"/>
        <end position="68"/>
    </location>
</feature>
<dbReference type="SMART" id="SM00382">
    <property type="entry name" value="AAA"/>
    <property type="match status" value="1"/>
</dbReference>
<feature type="transmembrane region" description="Helical" evidence="8">
    <location>
        <begin position="239"/>
        <end position="260"/>
    </location>
</feature>
<keyword evidence="4" id="KW-0547">Nucleotide-binding</keyword>
<dbReference type="PANTHER" id="PTHR11384:SF59">
    <property type="entry name" value="LYSOSOMAL COBALAMIN TRANSPORTER ABCD4"/>
    <property type="match status" value="1"/>
</dbReference>
<keyword evidence="2" id="KW-0813">Transport</keyword>
<feature type="domain" description="ABC transporter" evidence="9">
    <location>
        <begin position="443"/>
        <end position="657"/>
    </location>
</feature>
<dbReference type="eggNOG" id="COG4178">
    <property type="taxonomic scope" value="Bacteria"/>
</dbReference>
<dbReference type="EC" id="3.6.3.-" evidence="11"/>
<dbReference type="PROSITE" id="PS00675">
    <property type="entry name" value="SIGMA54_INTERACT_1"/>
    <property type="match status" value="1"/>
</dbReference>
<evidence type="ECO:0000256" key="5">
    <source>
        <dbReference type="ARBA" id="ARBA00022840"/>
    </source>
</evidence>
<evidence type="ECO:0000313" key="11">
    <source>
        <dbReference type="EMBL" id="KEI68534.1"/>
    </source>
</evidence>
<dbReference type="InterPro" id="IPR011527">
    <property type="entry name" value="ABC1_TM_dom"/>
</dbReference>
<dbReference type="GO" id="GO:0005524">
    <property type="term" value="F:ATP binding"/>
    <property type="evidence" value="ECO:0007669"/>
    <property type="project" value="UniProtKB-KW"/>
</dbReference>
<dbReference type="Pfam" id="PF00005">
    <property type="entry name" value="ABC_tran"/>
    <property type="match status" value="1"/>
</dbReference>
<dbReference type="GO" id="GO:0140359">
    <property type="term" value="F:ABC-type transporter activity"/>
    <property type="evidence" value="ECO:0007669"/>
    <property type="project" value="InterPro"/>
</dbReference>
<evidence type="ECO:0000259" key="9">
    <source>
        <dbReference type="PROSITE" id="PS50893"/>
    </source>
</evidence>
<dbReference type="Pfam" id="PF06472">
    <property type="entry name" value="ABC_membrane_2"/>
    <property type="match status" value="1"/>
</dbReference>
<dbReference type="GO" id="GO:0005886">
    <property type="term" value="C:plasma membrane"/>
    <property type="evidence" value="ECO:0007669"/>
    <property type="project" value="UniProtKB-SubCell"/>
</dbReference>
<keyword evidence="12" id="KW-1185">Reference proteome</keyword>
<feature type="transmembrane region" description="Helical" evidence="8">
    <location>
        <begin position="355"/>
        <end position="373"/>
    </location>
</feature>
<dbReference type="CDD" id="cd03223">
    <property type="entry name" value="ABCD_peroxisomal_ALDP"/>
    <property type="match status" value="1"/>
</dbReference>
<gene>
    <name evidence="11" type="ORF">A19Y_3800</name>
</gene>
<feature type="domain" description="ABC transmembrane type-1" evidence="10">
    <location>
        <begin position="125"/>
        <end position="407"/>
    </location>
</feature>
<evidence type="ECO:0000256" key="6">
    <source>
        <dbReference type="ARBA" id="ARBA00022989"/>
    </source>
</evidence>
<dbReference type="SUPFAM" id="SSF52540">
    <property type="entry name" value="P-loop containing nucleoside triphosphate hydrolases"/>
    <property type="match status" value="1"/>
</dbReference>
<keyword evidence="6 8" id="KW-1133">Transmembrane helix</keyword>
<proteinExistence type="predicted"/>
<evidence type="ECO:0000313" key="12">
    <source>
        <dbReference type="Proteomes" id="UP000027395"/>
    </source>
</evidence>
<dbReference type="Gene3D" id="3.40.50.300">
    <property type="entry name" value="P-loop containing nucleotide triphosphate hydrolases"/>
    <property type="match status" value="1"/>
</dbReference>
<protein>
    <submittedName>
        <fullName evidence="11">Lipid A export ATP-binding/permease protein msbA</fullName>
        <ecNumber evidence="11">3.6.3.-</ecNumber>
    </submittedName>
</protein>
<reference evidence="11 12" key="1">
    <citation type="journal article" date="2014" name="Appl. Environ. Microbiol.">
        <title>Elucidation of insertion elements encoded on plasmids and in vitro construction of shuttle vectors from the toxic cyanobacterium Planktothrix.</title>
        <authorList>
            <person name="Christiansen G."/>
            <person name="Goesmann A."/>
            <person name="Kurmayer R."/>
        </authorList>
    </citation>
    <scope>NUCLEOTIDE SEQUENCE [LARGE SCALE GENOMIC DNA]</scope>
    <source>
        <strain evidence="11 12">NIVA-CYA 126/8</strain>
    </source>
</reference>